<name>G8TAQ5_NIAKG</name>
<dbReference type="KEGG" id="nko:Niako_2902"/>
<reference evidence="1 2" key="1">
    <citation type="submission" date="2011-12" db="EMBL/GenBank/DDBJ databases">
        <title>The complete genome of Niastella koreensis GR20-10.</title>
        <authorList>
            <consortium name="US DOE Joint Genome Institute (JGI-PGF)"/>
            <person name="Lucas S."/>
            <person name="Han J."/>
            <person name="Lapidus A."/>
            <person name="Bruce D."/>
            <person name="Goodwin L."/>
            <person name="Pitluck S."/>
            <person name="Peters L."/>
            <person name="Kyrpides N."/>
            <person name="Mavromatis K."/>
            <person name="Ivanova N."/>
            <person name="Mikhailova N."/>
            <person name="Davenport K."/>
            <person name="Saunders E."/>
            <person name="Detter J.C."/>
            <person name="Tapia R."/>
            <person name="Han C."/>
            <person name="Land M."/>
            <person name="Hauser L."/>
            <person name="Markowitz V."/>
            <person name="Cheng J.-F."/>
            <person name="Hugenholtz P."/>
            <person name="Woyke T."/>
            <person name="Wu D."/>
            <person name="Tindall B."/>
            <person name="Pomrenke H."/>
            <person name="Brambilla E."/>
            <person name="Klenk H.-P."/>
            <person name="Eisen J.A."/>
        </authorList>
    </citation>
    <scope>NUCLEOTIDE SEQUENCE [LARGE SCALE GENOMIC DNA]</scope>
    <source>
        <strain evidence="2">DSM 17620 / KACC 11465 / NBRC 106392 / GR20-10</strain>
    </source>
</reference>
<proteinExistence type="predicted"/>
<sequence>MAGFLFIMKKVKNVACYYNQHKRIRESLLMKCESITGTLGKL</sequence>
<dbReference type="AlphaFoldDB" id="G8TAQ5"/>
<dbReference type="STRING" id="700598.Niako_2902"/>
<dbReference type="Proteomes" id="UP000005438">
    <property type="component" value="Chromosome"/>
</dbReference>
<accession>G8TAQ5</accession>
<dbReference type="EMBL" id="CP003178">
    <property type="protein sequence ID" value="AEV99235.1"/>
    <property type="molecule type" value="Genomic_DNA"/>
</dbReference>
<dbReference type="HOGENOM" id="CLU_3254682_0_0_10"/>
<gene>
    <name evidence="1" type="ordered locus">Niako_2902</name>
</gene>
<evidence type="ECO:0000313" key="1">
    <source>
        <dbReference type="EMBL" id="AEV99235.1"/>
    </source>
</evidence>
<evidence type="ECO:0000313" key="2">
    <source>
        <dbReference type="Proteomes" id="UP000005438"/>
    </source>
</evidence>
<protein>
    <submittedName>
        <fullName evidence="1">Uncharacterized protein</fullName>
    </submittedName>
</protein>
<organism evidence="1 2">
    <name type="scientific">Niastella koreensis (strain DSM 17620 / KACC 11465 / NBRC 106392 / GR20-10)</name>
    <dbReference type="NCBI Taxonomy" id="700598"/>
    <lineage>
        <taxon>Bacteria</taxon>
        <taxon>Pseudomonadati</taxon>
        <taxon>Bacteroidota</taxon>
        <taxon>Chitinophagia</taxon>
        <taxon>Chitinophagales</taxon>
        <taxon>Chitinophagaceae</taxon>
        <taxon>Niastella</taxon>
    </lineage>
</organism>